<keyword evidence="4 7" id="KW-0812">Transmembrane</keyword>
<feature type="transmembrane region" description="Helical" evidence="7">
    <location>
        <begin position="150"/>
        <end position="167"/>
    </location>
</feature>
<dbReference type="Proteomes" id="UP001163336">
    <property type="component" value="Chromosome"/>
</dbReference>
<feature type="transmembrane region" description="Helical" evidence="7">
    <location>
        <begin position="173"/>
        <end position="196"/>
    </location>
</feature>
<dbReference type="InterPro" id="IPR010290">
    <property type="entry name" value="TM_effector"/>
</dbReference>
<evidence type="ECO:0000313" key="9">
    <source>
        <dbReference type="Proteomes" id="UP001163336"/>
    </source>
</evidence>
<reference evidence="8" key="1">
    <citation type="submission" date="2022-11" db="EMBL/GenBank/DDBJ databases">
        <title>Isolation and characterization of PLA-degrading bacterium Massilia sp. from Antarctic soil.</title>
        <authorList>
            <person name="Sato K."/>
            <person name="Gomez-Fuentes C."/>
            <person name="Ahmad S.A."/>
            <person name="Zulkharnain A."/>
        </authorList>
    </citation>
    <scope>NUCLEOTIDE SEQUENCE</scope>
    <source>
        <strain evidence="8">N-3</strain>
    </source>
</reference>
<comment type="subcellular location">
    <subcellularLocation>
        <location evidence="1">Cell membrane</location>
        <topology evidence="1">Multi-pass membrane protein</topology>
    </subcellularLocation>
</comment>
<dbReference type="Gene3D" id="1.20.1250.20">
    <property type="entry name" value="MFS general substrate transporter like domains"/>
    <property type="match status" value="1"/>
</dbReference>
<evidence type="ECO:0000313" key="8">
    <source>
        <dbReference type="EMBL" id="BDT58826.1"/>
    </source>
</evidence>
<evidence type="ECO:0000256" key="5">
    <source>
        <dbReference type="ARBA" id="ARBA00022989"/>
    </source>
</evidence>
<evidence type="ECO:0000256" key="6">
    <source>
        <dbReference type="ARBA" id="ARBA00023136"/>
    </source>
</evidence>
<feature type="transmembrane region" description="Helical" evidence="7">
    <location>
        <begin position="36"/>
        <end position="54"/>
    </location>
</feature>
<evidence type="ECO:0000256" key="4">
    <source>
        <dbReference type="ARBA" id="ARBA00022692"/>
    </source>
</evidence>
<feature type="transmembrane region" description="Helical" evidence="7">
    <location>
        <begin position="120"/>
        <end position="138"/>
    </location>
</feature>
<dbReference type="Pfam" id="PF05977">
    <property type="entry name" value="MFS_3"/>
    <property type="match status" value="1"/>
</dbReference>
<keyword evidence="6 7" id="KW-0472">Membrane</keyword>
<feature type="transmembrane region" description="Helical" evidence="7">
    <location>
        <begin position="208"/>
        <end position="228"/>
    </location>
</feature>
<evidence type="ECO:0000256" key="3">
    <source>
        <dbReference type="ARBA" id="ARBA00022475"/>
    </source>
</evidence>
<name>A0ABM8C6H2_9BURK</name>
<sequence length="263" mass="27508">MEAAATLNNLSYNLSAIIGPALGGVLFGWIGPGALFLANALSFAGLLGVYWSWWREGGPQPMPAQGFRARFVSGVQTALGCARYRRILRNVCTVFFSTIAFASLLPVYVREVLAMRSSTYGTLMGCLGGGAVLAAFFLPQVRARVDKTGVLAGALLVYGCMLLAMAASRSLLLLVPLIICGGMAWSATVSTLNAAAQLSFPAAVRARTLSIYLFVMSGGYVAGSVFWGQVAERWGVRSALGAAGACVLANALVLLGGSRKNPL</sequence>
<feature type="transmembrane region" description="Helical" evidence="7">
    <location>
        <begin position="87"/>
        <end position="108"/>
    </location>
</feature>
<dbReference type="SUPFAM" id="SSF103473">
    <property type="entry name" value="MFS general substrate transporter"/>
    <property type="match status" value="1"/>
</dbReference>
<keyword evidence="3" id="KW-1003">Cell membrane</keyword>
<dbReference type="EMBL" id="AP026966">
    <property type="protein sequence ID" value="BDT58826.1"/>
    <property type="molecule type" value="Genomic_DNA"/>
</dbReference>
<accession>A0ABM8C6H2</accession>
<dbReference type="InterPro" id="IPR036259">
    <property type="entry name" value="MFS_trans_sf"/>
</dbReference>
<dbReference type="PANTHER" id="PTHR23513:SF11">
    <property type="entry name" value="STAPHYLOFERRIN A TRANSPORTER"/>
    <property type="match status" value="1"/>
</dbReference>
<dbReference type="PANTHER" id="PTHR23513">
    <property type="entry name" value="INTEGRAL MEMBRANE EFFLUX PROTEIN-RELATED"/>
    <property type="match status" value="1"/>
</dbReference>
<keyword evidence="5 7" id="KW-1133">Transmembrane helix</keyword>
<evidence type="ECO:0000256" key="2">
    <source>
        <dbReference type="ARBA" id="ARBA00022448"/>
    </source>
</evidence>
<dbReference type="CDD" id="cd06173">
    <property type="entry name" value="MFS_MefA_like"/>
    <property type="match status" value="1"/>
</dbReference>
<evidence type="ECO:0000256" key="1">
    <source>
        <dbReference type="ARBA" id="ARBA00004651"/>
    </source>
</evidence>
<feature type="transmembrane region" description="Helical" evidence="7">
    <location>
        <begin position="12"/>
        <end position="30"/>
    </location>
</feature>
<evidence type="ECO:0008006" key="10">
    <source>
        <dbReference type="Google" id="ProtNLM"/>
    </source>
</evidence>
<evidence type="ECO:0000256" key="7">
    <source>
        <dbReference type="SAM" id="Phobius"/>
    </source>
</evidence>
<organism evidence="8 9">
    <name type="scientific">Massilia varians</name>
    <dbReference type="NCBI Taxonomy" id="457921"/>
    <lineage>
        <taxon>Bacteria</taxon>
        <taxon>Pseudomonadati</taxon>
        <taxon>Pseudomonadota</taxon>
        <taxon>Betaproteobacteria</taxon>
        <taxon>Burkholderiales</taxon>
        <taxon>Oxalobacteraceae</taxon>
        <taxon>Telluria group</taxon>
        <taxon>Massilia</taxon>
    </lineage>
</organism>
<gene>
    <name evidence="8" type="ORF">MasN3_23200</name>
</gene>
<protein>
    <recommendedName>
        <fullName evidence="10">MFS transporter</fullName>
    </recommendedName>
</protein>
<keyword evidence="2" id="KW-0813">Transport</keyword>
<feature type="transmembrane region" description="Helical" evidence="7">
    <location>
        <begin position="234"/>
        <end position="255"/>
    </location>
</feature>
<proteinExistence type="predicted"/>
<keyword evidence="9" id="KW-1185">Reference proteome</keyword>